<dbReference type="InterPro" id="IPR043128">
    <property type="entry name" value="Rev_trsase/Diguanyl_cyclase"/>
</dbReference>
<dbReference type="InterPro" id="IPR052117">
    <property type="entry name" value="Cas10/Csm1_subtype-III-A"/>
</dbReference>
<dbReference type="InterPro" id="IPR054767">
    <property type="entry name" value="Cas10-Cmr2_palm2"/>
</dbReference>
<dbReference type="RefSeq" id="WP_008711417.1">
    <property type="nucleotide sequence ID" value="NZ_CABKQM010000008.1"/>
</dbReference>
<dbReference type="GO" id="GO:0016740">
    <property type="term" value="F:transferase activity"/>
    <property type="evidence" value="ECO:0007669"/>
    <property type="project" value="UniProtKB-KW"/>
</dbReference>
<evidence type="ECO:0000313" key="16">
    <source>
        <dbReference type="Proteomes" id="UP001205919"/>
    </source>
</evidence>
<organism evidence="15 16">
    <name type="scientific">Cloacibacillus evryensis</name>
    <dbReference type="NCBI Taxonomy" id="508460"/>
    <lineage>
        <taxon>Bacteria</taxon>
        <taxon>Thermotogati</taxon>
        <taxon>Synergistota</taxon>
        <taxon>Synergistia</taxon>
        <taxon>Synergistales</taxon>
        <taxon>Synergistaceae</taxon>
        <taxon>Cloacibacillus</taxon>
    </lineage>
</organism>
<evidence type="ECO:0000256" key="11">
    <source>
        <dbReference type="ARBA" id="ARBA00023118"/>
    </source>
</evidence>
<evidence type="ECO:0000256" key="1">
    <source>
        <dbReference type="ARBA" id="ARBA00001968"/>
    </source>
</evidence>
<dbReference type="InterPro" id="IPR041062">
    <property type="entry name" value="Csm1_B"/>
</dbReference>
<dbReference type="EMBL" id="JANFYT010000010">
    <property type="protein sequence ID" value="MCQ4814008.1"/>
    <property type="molecule type" value="Genomic_DNA"/>
</dbReference>
<dbReference type="AlphaFoldDB" id="A0AAW5K660"/>
<keyword evidence="5" id="KW-0540">Nuclease</keyword>
<name>A0AAW5K660_9BACT</name>
<sequence>MTSRKETVAVGGLLHDIGKVIYRAEIESGSHSAIGYKWLKNIAAFSEASEILDCLRYHHGTAIRGAKLQSSSPAYIVYIADNIAAGADRREEIPEEGEAHERAPFIRTMPLASVFNLLNGGSRNLACCPRNLSPTANYPREDAGQLTTALYQQKTRELKHELESIEFNGSYINSLLCQLESTLSFIPSSTSTKEVADISLFDHAKITAAAAASICAYLEDAGRTNYKMELLDKEKEFMKEEAFLFFSCDFSGIQKFIYRVASKEALKSLRSRSFVLEMLMEYLMDEILEECGLSRANLIYTGGGHSYMLLPNTRQSRTALEKFEKNTNLWLRRQFGDTLYLACGWLPVSANSLKNTPAEKSPYTGIYRSLSRLISEKKLRRYGAEELRELNKAGSESGARECKICGTAAKLRPDEELCEWCSTFAGISSEILKKEIFAVVLEDDQEGEKYLNVPNIYTEKPRHIQFKNHDEALTKIKNGEAVRVYSKNSPHSGYNYSTNLYMGDYVYDKDLENLAEEANGVKRIAILRADVDNLGRTFTSGFERTGKTLSAEERERYKTLSRTAALSRQLSMFFKYHLNTLLSGKDGELAPFLLSGAGAAKKALIVYSGGDDIFMVGAWDDILESAVDIRNAFKKFTGGALTISAGIAIYPYKYPIYRGAHLAAELEEKSKRVPGKDSLTLFTADEGYTYKWDDFSSRVVPKLRLLGKFLDGEDSERGKAFLYKLLQLLRRADKKINIARCAYLLTRLEPKEEGAKKRAYGEFAKQTYLWITDGKDRGELITAIQIYVYLTRKRGA</sequence>
<evidence type="ECO:0000256" key="4">
    <source>
        <dbReference type="ARBA" id="ARBA00022679"/>
    </source>
</evidence>
<evidence type="ECO:0000256" key="7">
    <source>
        <dbReference type="ARBA" id="ARBA00022759"/>
    </source>
</evidence>
<dbReference type="GO" id="GO:0004519">
    <property type="term" value="F:endonuclease activity"/>
    <property type="evidence" value="ECO:0007669"/>
    <property type="project" value="UniProtKB-KW"/>
</dbReference>
<feature type="domain" description="GGDEF" evidence="13">
    <location>
        <begin position="522"/>
        <end position="684"/>
    </location>
</feature>
<comment type="cofactor">
    <cofactor evidence="1">
        <name>a divalent metal cation</name>
        <dbReference type="ChEBI" id="CHEBI:60240"/>
    </cofactor>
</comment>
<dbReference type="Pfam" id="PF20824">
    <property type="entry name" value="Cmr2_hel_dom2"/>
    <property type="match status" value="1"/>
</dbReference>
<dbReference type="Gene3D" id="3.30.70.270">
    <property type="match status" value="1"/>
</dbReference>
<evidence type="ECO:0000256" key="12">
    <source>
        <dbReference type="ARBA" id="ARBA00032922"/>
    </source>
</evidence>
<dbReference type="InterPro" id="IPR006674">
    <property type="entry name" value="HD_domain"/>
</dbReference>
<dbReference type="Proteomes" id="UP001205919">
    <property type="component" value="Unassembled WGS sequence"/>
</dbReference>
<dbReference type="GO" id="GO:0005524">
    <property type="term" value="F:ATP binding"/>
    <property type="evidence" value="ECO:0007669"/>
    <property type="project" value="UniProtKB-KW"/>
</dbReference>
<accession>A0AAW5K660</accession>
<dbReference type="GO" id="GO:0051607">
    <property type="term" value="P:defense response to virus"/>
    <property type="evidence" value="ECO:0007669"/>
    <property type="project" value="UniProtKB-KW"/>
</dbReference>
<keyword evidence="4" id="KW-0808">Transferase</keyword>
<dbReference type="GO" id="GO:0004527">
    <property type="term" value="F:exonuclease activity"/>
    <property type="evidence" value="ECO:0007669"/>
    <property type="project" value="UniProtKB-KW"/>
</dbReference>
<feature type="domain" description="HD" evidence="14">
    <location>
        <begin position="1"/>
        <end position="86"/>
    </location>
</feature>
<dbReference type="PANTHER" id="PTHR36528:SF1">
    <property type="entry name" value="CRISPR SYSTEM SINGLE-STRAND-SPECIFIC DEOXYRIBONUCLEASE CAS10_CSM1 (SUBTYPE III-A)"/>
    <property type="match status" value="1"/>
</dbReference>
<keyword evidence="8" id="KW-0378">Hydrolase</keyword>
<dbReference type="GeneID" id="95756094"/>
<dbReference type="Pfam" id="PF18211">
    <property type="entry name" value="Csm1_B"/>
    <property type="match status" value="1"/>
</dbReference>
<evidence type="ECO:0000256" key="10">
    <source>
        <dbReference type="ARBA" id="ARBA00022840"/>
    </source>
</evidence>
<dbReference type="PROSITE" id="PS50887">
    <property type="entry name" value="GGDEF"/>
    <property type="match status" value="1"/>
</dbReference>
<dbReference type="InterPro" id="IPR000160">
    <property type="entry name" value="GGDEF_dom"/>
</dbReference>
<protein>
    <recommendedName>
        <fullName evidence="3">CRISPR system single-strand-specific deoxyribonuclease Cas10/Csm1 (subtype III-A)</fullName>
    </recommendedName>
    <alternativeName>
        <fullName evidence="12">Cyclic oligoadenylate synthase</fullName>
    </alternativeName>
</protein>
<evidence type="ECO:0000256" key="9">
    <source>
        <dbReference type="ARBA" id="ARBA00022839"/>
    </source>
</evidence>
<dbReference type="NCBIfam" id="TIGR02578">
    <property type="entry name" value="cas_TM1811_Csm1"/>
    <property type="match status" value="1"/>
</dbReference>
<keyword evidence="7" id="KW-0255">Endonuclease</keyword>
<dbReference type="Gene3D" id="1.10.3210.10">
    <property type="entry name" value="Hypothetical protein af1432"/>
    <property type="match status" value="1"/>
</dbReference>
<comment type="caution">
    <text evidence="15">The sequence shown here is derived from an EMBL/GenBank/DDBJ whole genome shotgun (WGS) entry which is preliminary data.</text>
</comment>
<evidence type="ECO:0000256" key="5">
    <source>
        <dbReference type="ARBA" id="ARBA00022722"/>
    </source>
</evidence>
<evidence type="ECO:0000256" key="2">
    <source>
        <dbReference type="ARBA" id="ARBA00005700"/>
    </source>
</evidence>
<keyword evidence="11" id="KW-0051">Antiviral defense</keyword>
<dbReference type="InterPro" id="IPR013408">
    <property type="entry name" value="Cas10/Csm1"/>
</dbReference>
<dbReference type="Pfam" id="PF22335">
    <property type="entry name" value="Cas10-Cmr2_palm2"/>
    <property type="match status" value="1"/>
</dbReference>
<keyword evidence="9" id="KW-0269">Exonuclease</keyword>
<dbReference type="SUPFAM" id="SSF109604">
    <property type="entry name" value="HD-domain/PDEase-like"/>
    <property type="match status" value="1"/>
</dbReference>
<gene>
    <name evidence="15" type="primary">cas10</name>
    <name evidence="15" type="ORF">NE630_06135</name>
</gene>
<dbReference type="Pfam" id="PF01966">
    <property type="entry name" value="HD"/>
    <property type="match status" value="1"/>
</dbReference>
<reference evidence="15 16" key="1">
    <citation type="submission" date="2022-06" db="EMBL/GenBank/DDBJ databases">
        <title>Isolation of gut microbiota from human fecal samples.</title>
        <authorList>
            <person name="Pamer E.G."/>
            <person name="Barat B."/>
            <person name="Waligurski E."/>
            <person name="Medina S."/>
            <person name="Paddock L."/>
            <person name="Mostad J."/>
        </authorList>
    </citation>
    <scope>NUCLEOTIDE SEQUENCE [LARGE SCALE GENOMIC DNA]</scope>
    <source>
        <strain evidence="15 16">DFI.9.90</strain>
    </source>
</reference>
<keyword evidence="16" id="KW-1185">Reference proteome</keyword>
<evidence type="ECO:0000256" key="8">
    <source>
        <dbReference type="ARBA" id="ARBA00022801"/>
    </source>
</evidence>
<evidence type="ECO:0000256" key="3">
    <source>
        <dbReference type="ARBA" id="ARBA00014333"/>
    </source>
</evidence>
<keyword evidence="10" id="KW-0067">ATP-binding</keyword>
<evidence type="ECO:0000256" key="6">
    <source>
        <dbReference type="ARBA" id="ARBA00022741"/>
    </source>
</evidence>
<dbReference type="InterPro" id="IPR048693">
    <property type="entry name" value="Cmr2-like_C"/>
</dbReference>
<evidence type="ECO:0000259" key="13">
    <source>
        <dbReference type="PROSITE" id="PS50887"/>
    </source>
</evidence>
<keyword evidence="6" id="KW-0547">Nucleotide-binding</keyword>
<comment type="similarity">
    <text evidence="2">Belongs to the CRISPR-associated Cas10/Csm1 family.</text>
</comment>
<dbReference type="PANTHER" id="PTHR36528">
    <property type="entry name" value="CRISPR SYSTEM SINGLE-STRAND-SPECIFIC DEOXYRIBONUCLEASE CAS10/CSM1 (SUBTYPE III-A)"/>
    <property type="match status" value="1"/>
</dbReference>
<dbReference type="CDD" id="cd09680">
    <property type="entry name" value="Cas10_III"/>
    <property type="match status" value="1"/>
</dbReference>
<proteinExistence type="inferred from homology"/>
<evidence type="ECO:0000313" key="15">
    <source>
        <dbReference type="EMBL" id="MCQ4814008.1"/>
    </source>
</evidence>
<dbReference type="PROSITE" id="PS51831">
    <property type="entry name" value="HD"/>
    <property type="match status" value="1"/>
</dbReference>
<evidence type="ECO:0000259" key="14">
    <source>
        <dbReference type="PROSITE" id="PS51831"/>
    </source>
</evidence>